<dbReference type="PANTHER" id="PTHR47773:SF1">
    <property type="entry name" value="C2H2-TYPE DOMAIN-CONTAINING PROTEIN"/>
    <property type="match status" value="1"/>
</dbReference>
<gene>
    <name evidence="1" type="ORF">GOODEAATRI_026422</name>
</gene>
<accession>A0ABV0Q1D3</accession>
<evidence type="ECO:0000313" key="2">
    <source>
        <dbReference type="Proteomes" id="UP001476798"/>
    </source>
</evidence>
<dbReference type="EMBL" id="JAHRIO010093230">
    <property type="protein sequence ID" value="MEQ2189554.1"/>
    <property type="molecule type" value="Genomic_DNA"/>
</dbReference>
<keyword evidence="2" id="KW-1185">Reference proteome</keyword>
<comment type="caution">
    <text evidence="1">The sequence shown here is derived from an EMBL/GenBank/DDBJ whole genome shotgun (WGS) entry which is preliminary data.</text>
</comment>
<proteinExistence type="predicted"/>
<name>A0ABV0Q1D3_9TELE</name>
<sequence>LDRMAAGLMDRYHQAGVAPPKVLYVDCGCCVSEGMSKLQDRFGEWPDLHIRLDIWHFMRRLAVGCTTDAHPLYPAFMRALSSCIFEWDAGDLDLLRQAKIKQLQQEGIACTTNFVVEGRITKKELSTFCRRRTRGEVATIVQIECLLEELRGPKGRDLMGVPLLDEVRMKHIWRVQQRHVKCIQDVPGIQLYTEVGDISISGIKLIRYRCARGSTSLESFHCHLNRFIPGEWNQDRAIAAVTSKPSSLLTYAGDMTQCINNNSLKVLGREYVPNFTPPAKYTGELLGVDYLLSQTGKPLKAVPDSEETDELLEDVDASVDEEDEGFVEQEALDLLGVDESGIPGLDRVDRLAEYLVDLRNKTSLTLNNQEVSSIVALWQNLQDYDKQRVIFAARHLNRLNTGRFRSPKKRKEFTPGVESVKRHALTTTAPSAQWPDCCRLVETIFVRLCVLHRSPKKRGTGTVSRWDLILQDYIKIRQLILNGAVMQQTNLQLVDVSYTTLVQWHNKRVKKQETAVVLQGLNLPSRFSVAAVPLLPANILPTYALPPETGHSQYRGHIYCPSNESMTKELWLEHIKKQK</sequence>
<reference evidence="1 2" key="1">
    <citation type="submission" date="2021-06" db="EMBL/GenBank/DDBJ databases">
        <authorList>
            <person name="Palmer J.M."/>
        </authorList>
    </citation>
    <scope>NUCLEOTIDE SEQUENCE [LARGE SCALE GENOMIC DNA]</scope>
    <source>
        <strain evidence="1 2">GA_2019</strain>
        <tissue evidence="1">Muscle</tissue>
    </source>
</reference>
<protein>
    <submittedName>
        <fullName evidence="1">Uncharacterized protein</fullName>
    </submittedName>
</protein>
<organism evidence="1 2">
    <name type="scientific">Goodea atripinnis</name>
    <dbReference type="NCBI Taxonomy" id="208336"/>
    <lineage>
        <taxon>Eukaryota</taxon>
        <taxon>Metazoa</taxon>
        <taxon>Chordata</taxon>
        <taxon>Craniata</taxon>
        <taxon>Vertebrata</taxon>
        <taxon>Euteleostomi</taxon>
        <taxon>Actinopterygii</taxon>
        <taxon>Neopterygii</taxon>
        <taxon>Teleostei</taxon>
        <taxon>Neoteleostei</taxon>
        <taxon>Acanthomorphata</taxon>
        <taxon>Ovalentaria</taxon>
        <taxon>Atherinomorphae</taxon>
        <taxon>Cyprinodontiformes</taxon>
        <taxon>Goodeidae</taxon>
        <taxon>Goodea</taxon>
    </lineage>
</organism>
<feature type="non-terminal residue" evidence="1">
    <location>
        <position position="1"/>
    </location>
</feature>
<dbReference type="Proteomes" id="UP001476798">
    <property type="component" value="Unassembled WGS sequence"/>
</dbReference>
<evidence type="ECO:0000313" key="1">
    <source>
        <dbReference type="EMBL" id="MEQ2189554.1"/>
    </source>
</evidence>
<dbReference type="PANTHER" id="PTHR47773">
    <property type="entry name" value="SI:DKEY-9I5.2-RELATED"/>
    <property type="match status" value="1"/>
</dbReference>